<evidence type="ECO:0000313" key="7">
    <source>
        <dbReference type="Proteomes" id="UP000278962"/>
    </source>
</evidence>
<dbReference type="Proteomes" id="UP000278962">
    <property type="component" value="Unassembled WGS sequence"/>
</dbReference>
<reference evidence="6 7" key="1">
    <citation type="submission" date="2018-10" db="EMBL/GenBank/DDBJ databases">
        <title>Genomic Encyclopedia of Archaeal and Bacterial Type Strains, Phase II (KMG-II): from individual species to whole genera.</title>
        <authorList>
            <person name="Goeker M."/>
        </authorList>
    </citation>
    <scope>NUCLEOTIDE SEQUENCE [LARGE SCALE GENOMIC DNA]</scope>
    <source>
        <strain evidence="6 7">DSM 14954</strain>
    </source>
</reference>
<proteinExistence type="predicted"/>
<organism evidence="6 7">
    <name type="scientific">Solirubrobacter pauli</name>
    <dbReference type="NCBI Taxonomy" id="166793"/>
    <lineage>
        <taxon>Bacteria</taxon>
        <taxon>Bacillati</taxon>
        <taxon>Actinomycetota</taxon>
        <taxon>Thermoleophilia</taxon>
        <taxon>Solirubrobacterales</taxon>
        <taxon>Solirubrobacteraceae</taxon>
        <taxon>Solirubrobacter</taxon>
    </lineage>
</organism>
<evidence type="ECO:0000259" key="5">
    <source>
        <dbReference type="Pfam" id="PF13649"/>
    </source>
</evidence>
<keyword evidence="1 6" id="KW-0489">Methyltransferase</keyword>
<dbReference type="Gene3D" id="3.40.50.150">
    <property type="entry name" value="Vaccinia Virus protein VP39"/>
    <property type="match status" value="1"/>
</dbReference>
<dbReference type="CDD" id="cd02440">
    <property type="entry name" value="AdoMet_MTases"/>
    <property type="match status" value="1"/>
</dbReference>
<sequence>MHDDVAEWEGRYASHEGGLFSGNVNGPLPVEVAGLRPGRALDVGCGEGADAIWLAQQGWTVTGLDVSTVALGRAAEAARSAGVQVEWVAAGVTQASGTFDLVAAHYPAIKRSPGEPELAALLGLVAVDGTLLVVGHGPPNPEFARSRGFDPADYLLPDTVAPALGADWEILVHEQRPRVRPTPPGSPWTHDDVLRARRRG</sequence>
<dbReference type="InterPro" id="IPR029063">
    <property type="entry name" value="SAM-dependent_MTases_sf"/>
</dbReference>
<name>A0A660L0Y4_9ACTN</name>
<evidence type="ECO:0000256" key="2">
    <source>
        <dbReference type="ARBA" id="ARBA00022679"/>
    </source>
</evidence>
<keyword evidence="3" id="KW-0949">S-adenosyl-L-methionine</keyword>
<dbReference type="PANTHER" id="PTHR43464:SF19">
    <property type="entry name" value="UBIQUINONE BIOSYNTHESIS O-METHYLTRANSFERASE, MITOCHONDRIAL"/>
    <property type="match status" value="1"/>
</dbReference>
<feature type="compositionally biased region" description="Basic and acidic residues" evidence="4">
    <location>
        <begin position="189"/>
        <end position="200"/>
    </location>
</feature>
<feature type="region of interest" description="Disordered" evidence="4">
    <location>
        <begin position="175"/>
        <end position="200"/>
    </location>
</feature>
<protein>
    <submittedName>
        <fullName evidence="6">Methyltransferase family protein</fullName>
    </submittedName>
</protein>
<evidence type="ECO:0000256" key="1">
    <source>
        <dbReference type="ARBA" id="ARBA00022603"/>
    </source>
</evidence>
<dbReference type="OrthoDB" id="9786503at2"/>
<evidence type="ECO:0000313" key="6">
    <source>
        <dbReference type="EMBL" id="RKQ87098.1"/>
    </source>
</evidence>
<comment type="caution">
    <text evidence="6">The sequence shown here is derived from an EMBL/GenBank/DDBJ whole genome shotgun (WGS) entry which is preliminary data.</text>
</comment>
<dbReference type="RefSeq" id="WP_147447981.1">
    <property type="nucleotide sequence ID" value="NZ_RBIL01000002.1"/>
</dbReference>
<dbReference type="InterPro" id="IPR041698">
    <property type="entry name" value="Methyltransf_25"/>
</dbReference>
<dbReference type="SUPFAM" id="SSF53335">
    <property type="entry name" value="S-adenosyl-L-methionine-dependent methyltransferases"/>
    <property type="match status" value="1"/>
</dbReference>
<gene>
    <name evidence="6" type="ORF">C8N24_5118</name>
</gene>
<dbReference type="GO" id="GO:0032259">
    <property type="term" value="P:methylation"/>
    <property type="evidence" value="ECO:0007669"/>
    <property type="project" value="UniProtKB-KW"/>
</dbReference>
<dbReference type="Pfam" id="PF13649">
    <property type="entry name" value="Methyltransf_25"/>
    <property type="match status" value="1"/>
</dbReference>
<evidence type="ECO:0000256" key="4">
    <source>
        <dbReference type="SAM" id="MobiDB-lite"/>
    </source>
</evidence>
<dbReference type="GO" id="GO:0008168">
    <property type="term" value="F:methyltransferase activity"/>
    <property type="evidence" value="ECO:0007669"/>
    <property type="project" value="UniProtKB-KW"/>
</dbReference>
<keyword evidence="7" id="KW-1185">Reference proteome</keyword>
<feature type="domain" description="Methyltransferase" evidence="5">
    <location>
        <begin position="41"/>
        <end position="106"/>
    </location>
</feature>
<keyword evidence="2 6" id="KW-0808">Transferase</keyword>
<accession>A0A660L0Y4</accession>
<dbReference type="AlphaFoldDB" id="A0A660L0Y4"/>
<dbReference type="PANTHER" id="PTHR43464">
    <property type="entry name" value="METHYLTRANSFERASE"/>
    <property type="match status" value="1"/>
</dbReference>
<evidence type="ECO:0000256" key="3">
    <source>
        <dbReference type="ARBA" id="ARBA00022691"/>
    </source>
</evidence>
<dbReference type="EMBL" id="RBIL01000002">
    <property type="protein sequence ID" value="RKQ87098.1"/>
    <property type="molecule type" value="Genomic_DNA"/>
</dbReference>